<evidence type="ECO:0000313" key="10">
    <source>
        <dbReference type="Proteomes" id="UP000001971"/>
    </source>
</evidence>
<dbReference type="SMART" id="SM00271">
    <property type="entry name" value="DnaJ"/>
    <property type="match status" value="1"/>
</dbReference>
<evidence type="ECO:0000313" key="9">
    <source>
        <dbReference type="EMBL" id="ABG16051.1"/>
    </source>
</evidence>
<dbReference type="PROSITE" id="PS50076">
    <property type="entry name" value="DNAJ_2"/>
    <property type="match status" value="1"/>
</dbReference>
<feature type="domain" description="J" evidence="8">
    <location>
        <begin position="211"/>
        <end position="277"/>
    </location>
</feature>
<dbReference type="InterPro" id="IPR023749">
    <property type="entry name" value="DjlA"/>
</dbReference>
<dbReference type="HOGENOM" id="CLU_066221_1_0_6"/>
<organism evidence="9 10">
    <name type="scientific">Yersinia pestis bv. Antiqua (strain Antiqua)</name>
    <dbReference type="NCBI Taxonomy" id="360102"/>
    <lineage>
        <taxon>Bacteria</taxon>
        <taxon>Pseudomonadati</taxon>
        <taxon>Pseudomonadota</taxon>
        <taxon>Gammaproteobacteria</taxon>
        <taxon>Enterobacterales</taxon>
        <taxon>Yersiniaceae</taxon>
        <taxon>Yersinia</taxon>
    </lineage>
</organism>
<dbReference type="GeneID" id="57974114"/>
<dbReference type="InterPro" id="IPR050817">
    <property type="entry name" value="DjlA_DnaK_co-chaperone"/>
</dbReference>
<evidence type="ECO:0000256" key="1">
    <source>
        <dbReference type="ARBA" id="ARBA00022475"/>
    </source>
</evidence>
<keyword evidence="1 7" id="KW-1003">Cell membrane</keyword>
<dbReference type="FunFam" id="1.10.3680.10:FF:000001">
    <property type="entry name" value="Co-chaperone protein DjlA"/>
    <property type="match status" value="1"/>
</dbReference>
<dbReference type="CDD" id="cd06257">
    <property type="entry name" value="DnaJ"/>
    <property type="match status" value="1"/>
</dbReference>
<dbReference type="Gene3D" id="1.10.287.110">
    <property type="entry name" value="DnaJ domain"/>
    <property type="match status" value="1"/>
</dbReference>
<dbReference type="GO" id="GO:0051087">
    <property type="term" value="F:protein-folding chaperone binding"/>
    <property type="evidence" value="ECO:0007669"/>
    <property type="project" value="InterPro"/>
</dbReference>
<proteinExistence type="inferred from homology"/>
<comment type="domain">
    <text evidence="7">The transmembrane domain is a dimerization domain.</text>
</comment>
<dbReference type="SMR" id="A0A0E1NXR2"/>
<evidence type="ECO:0000256" key="7">
    <source>
        <dbReference type="HAMAP-Rule" id="MF_01153"/>
    </source>
</evidence>
<evidence type="ECO:0000259" key="8">
    <source>
        <dbReference type="PROSITE" id="PS50076"/>
    </source>
</evidence>
<dbReference type="Pfam" id="PF00226">
    <property type="entry name" value="DnaJ"/>
    <property type="match status" value="1"/>
</dbReference>
<comment type="subcellular location">
    <subcellularLocation>
        <location evidence="7">Cell inner membrane</location>
        <topology evidence="7">Single-pass type III membrane protein</topology>
    </subcellularLocation>
</comment>
<dbReference type="CDD" id="cd07316">
    <property type="entry name" value="terB_like_DjlA"/>
    <property type="match status" value="1"/>
</dbReference>
<dbReference type="HAMAP" id="MF_01153">
    <property type="entry name" value="DjlA"/>
    <property type="match status" value="1"/>
</dbReference>
<feature type="topological domain" description="Periplasmic" evidence="7">
    <location>
        <begin position="1"/>
        <end position="6"/>
    </location>
</feature>
<evidence type="ECO:0000256" key="5">
    <source>
        <dbReference type="ARBA" id="ARBA00023136"/>
    </source>
</evidence>
<dbReference type="InterPro" id="IPR001623">
    <property type="entry name" value="DnaJ_domain"/>
</dbReference>
<protein>
    <recommendedName>
        <fullName evidence="7">Co-chaperone protein DjlA</fullName>
    </recommendedName>
</protein>
<dbReference type="AlphaFoldDB" id="A0A0E1NXR2"/>
<dbReference type="RefSeq" id="WP_002210486.1">
    <property type="nucleotide sequence ID" value="NC_008150.1"/>
</dbReference>
<keyword evidence="2 7" id="KW-0997">Cell inner membrane</keyword>
<dbReference type="InterPro" id="IPR036869">
    <property type="entry name" value="J_dom_sf"/>
</dbReference>
<dbReference type="Pfam" id="PF05099">
    <property type="entry name" value="TerB"/>
    <property type="match status" value="1"/>
</dbReference>
<accession>A0A0E1NXR2</accession>
<dbReference type="InterPro" id="IPR029024">
    <property type="entry name" value="TerB-like"/>
</dbReference>
<dbReference type="GO" id="GO:0005886">
    <property type="term" value="C:plasma membrane"/>
    <property type="evidence" value="ECO:0007669"/>
    <property type="project" value="UniProtKB-SubCell"/>
</dbReference>
<dbReference type="FunFam" id="1.10.287.110:FF:000011">
    <property type="entry name" value="Co-chaperone protein DjlA"/>
    <property type="match status" value="1"/>
</dbReference>
<sequence length="277" mass="31065" precursor="true">MRYWGKLLGLVLGVMYAPGVVGALLGLLVGHMVDRALGAKRRGFFADQQTRQSLFFRTTFQVMGHLTKAKGRVTEVDIQLASQLMDRMQLHGAARTAAQQAFREGKESHFPLRKALQEFRRVCFGRFDLIRIFLEIQLQAAFADGSLHPNERQVLYVIAEELGISRGQFDQFLRMFDGGRQFGGHGGWQGQQGGYSQSGYQRASQGPTLEDACKVLGVNSSDDSVAIKRAYRKLMGEHHPDKLVAKGLPPEMMEMAKQKAQEIQAAYDLIKREKGFK</sequence>
<dbReference type="EMBL" id="CP000308">
    <property type="protein sequence ID" value="ABG16051.1"/>
    <property type="molecule type" value="Genomic_DNA"/>
</dbReference>
<keyword evidence="3 7" id="KW-0812">Transmembrane</keyword>
<keyword evidence="6 7" id="KW-0143">Chaperone</keyword>
<evidence type="ECO:0000256" key="4">
    <source>
        <dbReference type="ARBA" id="ARBA00022989"/>
    </source>
</evidence>
<dbReference type="SUPFAM" id="SSF46565">
    <property type="entry name" value="Chaperone J-domain"/>
    <property type="match status" value="1"/>
</dbReference>
<dbReference type="PRINTS" id="PR00625">
    <property type="entry name" value="JDOMAIN"/>
</dbReference>
<dbReference type="PANTHER" id="PTHR24074">
    <property type="entry name" value="CO-CHAPERONE PROTEIN DJLA"/>
    <property type="match status" value="1"/>
</dbReference>
<evidence type="ECO:0000256" key="2">
    <source>
        <dbReference type="ARBA" id="ARBA00022519"/>
    </source>
</evidence>
<evidence type="ECO:0000256" key="3">
    <source>
        <dbReference type="ARBA" id="ARBA00022692"/>
    </source>
</evidence>
<dbReference type="InterPro" id="IPR007791">
    <property type="entry name" value="DjlA_N"/>
</dbReference>
<dbReference type="Gene3D" id="1.10.3680.10">
    <property type="entry name" value="TerB-like"/>
    <property type="match status" value="1"/>
</dbReference>
<name>A0A0E1NXR2_YERPA</name>
<dbReference type="PATRIC" id="fig|360102.15.peg.2389"/>
<comment type="function">
    <text evidence="7">Regulatory DnaK co-chaperone. Direct interaction between DnaK and DjlA is needed for the induction of the wcaABCDE operon, involved in the synthesis of a colanic acid polysaccharide capsule, possibly through activation of the RcsB/RcsC phosphotransfer signaling pathway. The colanic acid capsule may help the bacterium survive conditions outside the host.</text>
</comment>
<dbReference type="KEGG" id="ypa:YPA_4090"/>
<feature type="topological domain" description="Cytoplasmic" evidence="7">
    <location>
        <begin position="32"/>
        <end position="277"/>
    </location>
</feature>
<comment type="subunit">
    <text evidence="7">Homodimer.</text>
</comment>
<gene>
    <name evidence="7" type="primary">djlA</name>
    <name evidence="9" type="ordered locus">YPA_4090</name>
</gene>
<dbReference type="NCBIfam" id="NF006948">
    <property type="entry name" value="PRK09430.1"/>
    <property type="match status" value="1"/>
</dbReference>
<keyword evidence="5 7" id="KW-0472">Membrane</keyword>
<dbReference type="Proteomes" id="UP000001971">
    <property type="component" value="Chromosome"/>
</dbReference>
<evidence type="ECO:0000256" key="6">
    <source>
        <dbReference type="ARBA" id="ARBA00023186"/>
    </source>
</evidence>
<reference evidence="9 10" key="1">
    <citation type="journal article" date="2006" name="J. Bacteriol.">
        <title>Complete genome sequence of Yersinia pestis strains Antiqua and Nepal516: evidence of gene reduction in an emerging pathogen.</title>
        <authorList>
            <person name="Chain P.S."/>
            <person name="Hu P."/>
            <person name="Malfatti S.A."/>
            <person name="Radnedge L."/>
            <person name="Larimer F."/>
            <person name="Vergez L.M."/>
            <person name="Worsham P."/>
            <person name="Chu M.C."/>
            <person name="Andersen G.L."/>
        </authorList>
    </citation>
    <scope>NUCLEOTIDE SEQUENCE [LARGE SCALE GENOMIC DNA]</scope>
    <source>
        <strain evidence="9 10">Antiqua</strain>
    </source>
</reference>
<keyword evidence="4 7" id="KW-1133">Transmembrane helix</keyword>